<dbReference type="PANTHER" id="PTHR33361:SF2">
    <property type="entry name" value="DUF885 DOMAIN-CONTAINING PROTEIN"/>
    <property type="match status" value="1"/>
</dbReference>
<accession>A0A9X2W0P7</accession>
<reference evidence="1" key="1">
    <citation type="submission" date="2022-09" db="EMBL/GenBank/DDBJ databases">
        <title>The genome sequence of Tsuneonella sp. YG55.</title>
        <authorList>
            <person name="Liu Y."/>
        </authorList>
    </citation>
    <scope>NUCLEOTIDE SEQUENCE</scope>
    <source>
        <strain evidence="1">YG55</strain>
    </source>
</reference>
<dbReference type="InterPro" id="IPR010281">
    <property type="entry name" value="DUF885"/>
</dbReference>
<comment type="caution">
    <text evidence="1">The sequence shown here is derived from an EMBL/GenBank/DDBJ whole genome shotgun (WGS) entry which is preliminary data.</text>
</comment>
<proteinExistence type="predicted"/>
<dbReference type="Pfam" id="PF05960">
    <property type="entry name" value="DUF885"/>
    <property type="match status" value="1"/>
</dbReference>
<protein>
    <submittedName>
        <fullName evidence="1">DUF885 domain-containing protein</fullName>
    </submittedName>
</protein>
<dbReference type="InterPro" id="IPR006311">
    <property type="entry name" value="TAT_signal"/>
</dbReference>
<dbReference type="PANTHER" id="PTHR33361">
    <property type="entry name" value="GLR0591 PROTEIN"/>
    <property type="match status" value="1"/>
</dbReference>
<dbReference type="EMBL" id="JAOAMV010000002">
    <property type="protein sequence ID" value="MCT2558577.1"/>
    <property type="molecule type" value="Genomic_DNA"/>
</dbReference>
<name>A0A9X2W0P7_9SPHN</name>
<dbReference type="PROSITE" id="PS51318">
    <property type="entry name" value="TAT"/>
    <property type="match status" value="1"/>
</dbReference>
<dbReference type="AlphaFoldDB" id="A0A9X2W0P7"/>
<keyword evidence="2" id="KW-1185">Reference proteome</keyword>
<dbReference type="Proteomes" id="UP001142648">
    <property type="component" value="Unassembled WGS sequence"/>
</dbReference>
<gene>
    <name evidence="1" type="ORF">N0B51_06245</name>
</gene>
<evidence type="ECO:0000313" key="2">
    <source>
        <dbReference type="Proteomes" id="UP001142648"/>
    </source>
</evidence>
<sequence length="610" mass="66507">MESHFQVTRRQALSGIGGVSAIALSGCTTLASPAGQGEAAALLDDIAWRLLEHSPTGATAMGLDVGEHAELRGKLGDSSPAGDRALAATLRSALAQVRAVDTAVLDPATRTSFEVVDSAFSTALDGFALPYGEITVGGWRNAPYAVIQNVGGYIDFPRFMTATHPVRDAADAEYYLDRIAAIPAQLDGELERIRAARAMGVVPPGFLLDKAIAAMKKSIADARSREGAYVDGLTSRTAGIPGEWGNRAFAISSGPIAAALERQLAELEAERAVADMDPGLWSQPRGDEWYAWALRAATTTRLSPEEIHAIGLAELEEIHAKMDPILVKLGYRDGSVGQRMKALGEDRRFMFADGDPGRAEIMAFLHERLAWIKAQMPRAFERPVDPNMEIRRLPVAEEPGAPNAYGGAGSKDGKIPGRMWINLHTTDLHRTYTLPTLVHHEAIPGHVWQGEYSNQLPTIRSMLSFSAFSEGWALYGEQLADELGAYVDHPEWRLGYLQDQAWRACRLIADTGLHHMRWTRQQALDLFVERNGSNPLEMASEVDRYCSWPGQACSYKIGHTAIVRERARGQAALGDRFDLKAFDQAVVDGGNVPMDVLSKTVDRYIARARG</sequence>
<evidence type="ECO:0000313" key="1">
    <source>
        <dbReference type="EMBL" id="MCT2558577.1"/>
    </source>
</evidence>
<dbReference type="RefSeq" id="WP_259961410.1">
    <property type="nucleotide sequence ID" value="NZ_JAOAMV010000002.1"/>
</dbReference>
<organism evidence="1 2">
    <name type="scientific">Tsuneonella litorea</name>
    <dbReference type="NCBI Taxonomy" id="2976475"/>
    <lineage>
        <taxon>Bacteria</taxon>
        <taxon>Pseudomonadati</taxon>
        <taxon>Pseudomonadota</taxon>
        <taxon>Alphaproteobacteria</taxon>
        <taxon>Sphingomonadales</taxon>
        <taxon>Erythrobacteraceae</taxon>
        <taxon>Tsuneonella</taxon>
    </lineage>
</organism>